<dbReference type="InterPro" id="IPR001173">
    <property type="entry name" value="Glyco_trans_2-like"/>
</dbReference>
<reference evidence="6 7" key="1">
    <citation type="submission" date="2023-03" db="EMBL/GenBank/DDBJ databases">
        <title>Thalassotalea loyana LMG 22536T draft genome sequence.</title>
        <authorList>
            <person name="Sawabe T."/>
        </authorList>
    </citation>
    <scope>NUCLEOTIDE SEQUENCE [LARGE SCALE GENOMIC DNA]</scope>
    <source>
        <strain evidence="6 7">LMG 22536</strain>
    </source>
</reference>
<feature type="transmembrane region" description="Helical" evidence="4">
    <location>
        <begin position="337"/>
        <end position="359"/>
    </location>
</feature>
<gene>
    <name evidence="6" type="ORF">tloyanaT_01150</name>
</gene>
<feature type="domain" description="Glycosyltransferase 2-like" evidence="5">
    <location>
        <begin position="44"/>
        <end position="174"/>
    </location>
</feature>
<dbReference type="EMBL" id="BSSV01000001">
    <property type="protein sequence ID" value="GLX83863.1"/>
    <property type="molecule type" value="Genomic_DNA"/>
</dbReference>
<dbReference type="SUPFAM" id="SSF53448">
    <property type="entry name" value="Nucleotide-diphospho-sugar transferases"/>
    <property type="match status" value="1"/>
</dbReference>
<evidence type="ECO:0000256" key="1">
    <source>
        <dbReference type="ARBA" id="ARBA00006739"/>
    </source>
</evidence>
<organism evidence="6 7">
    <name type="scientific">Thalassotalea loyana</name>
    <dbReference type="NCBI Taxonomy" id="280483"/>
    <lineage>
        <taxon>Bacteria</taxon>
        <taxon>Pseudomonadati</taxon>
        <taxon>Pseudomonadota</taxon>
        <taxon>Gammaproteobacteria</taxon>
        <taxon>Alteromonadales</taxon>
        <taxon>Colwelliaceae</taxon>
        <taxon>Thalassotalea</taxon>
    </lineage>
</organism>
<feature type="transmembrane region" description="Helical" evidence="4">
    <location>
        <begin position="310"/>
        <end position="330"/>
    </location>
</feature>
<evidence type="ECO:0000256" key="3">
    <source>
        <dbReference type="ARBA" id="ARBA00022679"/>
    </source>
</evidence>
<keyword evidence="3 6" id="KW-0808">Transferase</keyword>
<dbReference type="Pfam" id="PF00535">
    <property type="entry name" value="Glycos_transf_2"/>
    <property type="match status" value="1"/>
</dbReference>
<proteinExistence type="inferred from homology"/>
<keyword evidence="4" id="KW-0812">Transmembrane</keyword>
<evidence type="ECO:0000313" key="6">
    <source>
        <dbReference type="EMBL" id="GLX83863.1"/>
    </source>
</evidence>
<accession>A0ABQ6H6U2</accession>
<protein>
    <submittedName>
        <fullName evidence="6">Glycosyl transferase</fullName>
    </submittedName>
</protein>
<keyword evidence="2" id="KW-0328">Glycosyltransferase</keyword>
<feature type="transmembrane region" description="Helical" evidence="4">
    <location>
        <begin position="286"/>
        <end position="304"/>
    </location>
</feature>
<dbReference type="RefSeq" id="WP_284295400.1">
    <property type="nucleotide sequence ID" value="NZ_BSSV01000001.1"/>
</dbReference>
<dbReference type="PANTHER" id="PTHR43630">
    <property type="entry name" value="POLY-BETA-1,6-N-ACETYL-D-GLUCOSAMINE SYNTHASE"/>
    <property type="match status" value="1"/>
</dbReference>
<evidence type="ECO:0000259" key="5">
    <source>
        <dbReference type="Pfam" id="PF00535"/>
    </source>
</evidence>
<dbReference type="InterPro" id="IPR029044">
    <property type="entry name" value="Nucleotide-diphossugar_trans"/>
</dbReference>
<evidence type="ECO:0000313" key="7">
    <source>
        <dbReference type="Proteomes" id="UP001157134"/>
    </source>
</evidence>
<dbReference type="Proteomes" id="UP001157134">
    <property type="component" value="Unassembled WGS sequence"/>
</dbReference>
<dbReference type="Gene3D" id="3.90.550.10">
    <property type="entry name" value="Spore Coat Polysaccharide Biosynthesis Protein SpsA, Chain A"/>
    <property type="match status" value="1"/>
</dbReference>
<keyword evidence="4" id="KW-1133">Transmembrane helix</keyword>
<evidence type="ECO:0000256" key="2">
    <source>
        <dbReference type="ARBA" id="ARBA00022676"/>
    </source>
</evidence>
<evidence type="ECO:0000256" key="4">
    <source>
        <dbReference type="SAM" id="Phobius"/>
    </source>
</evidence>
<name>A0ABQ6H6U2_9GAMM</name>
<comment type="similarity">
    <text evidence="1">Belongs to the glycosyltransferase 2 family.</text>
</comment>
<comment type="caution">
    <text evidence="6">The sequence shown here is derived from an EMBL/GenBank/DDBJ whole genome shotgun (WGS) entry which is preliminary data.</text>
</comment>
<keyword evidence="4" id="KW-0472">Membrane</keyword>
<dbReference type="GO" id="GO:0016740">
    <property type="term" value="F:transferase activity"/>
    <property type="evidence" value="ECO:0007669"/>
    <property type="project" value="UniProtKB-KW"/>
</dbReference>
<keyword evidence="7" id="KW-1185">Reference proteome</keyword>
<feature type="transmembrane region" description="Helical" evidence="4">
    <location>
        <begin position="6"/>
        <end position="26"/>
    </location>
</feature>
<dbReference type="PANTHER" id="PTHR43630:SF1">
    <property type="entry name" value="POLY-BETA-1,6-N-ACETYL-D-GLUCOSAMINE SYNTHASE"/>
    <property type="match status" value="1"/>
</dbReference>
<sequence>MLTLFYISFFIIVYTFIGYPILLRLVKATKPCEPLEDHKLPDLTIVLCIYNGSKSLRQRIDNLLASDYPAEKLNVLVISDGSTDCPENVIDELGDSRVTIKGYEENKGKSFALNFAQQFITTPYTVFTDIRQTFDENALRALASLVVKDNIGAASGNLEIKSCDSSEEPGAYWRYEKAIRKKESDLHSLLGVTGAIYIAQTDLLPEIPKDSLLDDMFIPLNIVKQGKQVKFCEEAIAYDVPSKTTQEEFTRKVRTLAGNFQLISHLPWLLSPTQNPLFIQFISHKVLRLVMPFALIALLISSFYVEHDIIQVFFWLQISFYLYASFGYLFRQIKLPFVSVAISFCSLNYASLIATWKYFTTDDLTSLWKKH</sequence>